<dbReference type="GO" id="GO:0043138">
    <property type="term" value="F:3'-5' DNA helicase activity"/>
    <property type="evidence" value="ECO:0007669"/>
    <property type="project" value="TreeGrafter"/>
</dbReference>
<feature type="compositionally biased region" description="Low complexity" evidence="3">
    <location>
        <begin position="201"/>
        <end position="214"/>
    </location>
</feature>
<dbReference type="GO" id="GO:0005524">
    <property type="term" value="F:ATP binding"/>
    <property type="evidence" value="ECO:0007669"/>
    <property type="project" value="UniProtKB-KW"/>
</dbReference>
<proteinExistence type="predicted"/>
<dbReference type="STRING" id="1160497.A0A1L9VEQ7"/>
<dbReference type="PROSITE" id="PS51194">
    <property type="entry name" value="HELICASE_CTER"/>
    <property type="match status" value="1"/>
</dbReference>
<keyword evidence="8" id="KW-1185">Reference proteome</keyword>
<dbReference type="InterPro" id="IPR014001">
    <property type="entry name" value="Helicase_ATP-bd"/>
</dbReference>
<evidence type="ECO:0000256" key="2">
    <source>
        <dbReference type="ARBA" id="ARBA00022840"/>
    </source>
</evidence>
<dbReference type="Pfam" id="PF22982">
    <property type="entry name" value="WHD_HRQ1"/>
    <property type="match status" value="1"/>
</dbReference>
<dbReference type="PANTHER" id="PTHR47957">
    <property type="entry name" value="ATP-DEPENDENT HELICASE HRQ1"/>
    <property type="match status" value="1"/>
</dbReference>
<dbReference type="GO" id="GO:0005634">
    <property type="term" value="C:nucleus"/>
    <property type="evidence" value="ECO:0007669"/>
    <property type="project" value="TreeGrafter"/>
</dbReference>
<dbReference type="SMART" id="SM00160">
    <property type="entry name" value="RanBD"/>
    <property type="match status" value="1"/>
</dbReference>
<dbReference type="VEuPathDB" id="FungiDB:ASPGLDRAFT_67880"/>
<dbReference type="PANTHER" id="PTHR47957:SF3">
    <property type="entry name" value="ATP-DEPENDENT HELICASE HRQ1"/>
    <property type="match status" value="1"/>
</dbReference>
<dbReference type="Pfam" id="PF00270">
    <property type="entry name" value="DEAD"/>
    <property type="match status" value="1"/>
</dbReference>
<feature type="compositionally biased region" description="Basic and acidic residues" evidence="3">
    <location>
        <begin position="317"/>
        <end position="330"/>
    </location>
</feature>
<protein>
    <recommendedName>
        <fullName evidence="9">RNA helicase</fullName>
    </recommendedName>
</protein>
<dbReference type="InterPro" id="IPR011545">
    <property type="entry name" value="DEAD/DEAH_box_helicase_dom"/>
</dbReference>
<evidence type="ECO:0000259" key="4">
    <source>
        <dbReference type="PROSITE" id="PS50196"/>
    </source>
</evidence>
<reference evidence="8" key="1">
    <citation type="journal article" date="2017" name="Genome Biol.">
        <title>Comparative genomics reveals high biological diversity and specific adaptations in the industrially and medically important fungal genus Aspergillus.</title>
        <authorList>
            <person name="de Vries R.P."/>
            <person name="Riley R."/>
            <person name="Wiebenga A."/>
            <person name="Aguilar-Osorio G."/>
            <person name="Amillis S."/>
            <person name="Uchima C.A."/>
            <person name="Anderluh G."/>
            <person name="Asadollahi M."/>
            <person name="Askin M."/>
            <person name="Barry K."/>
            <person name="Battaglia E."/>
            <person name="Bayram O."/>
            <person name="Benocci T."/>
            <person name="Braus-Stromeyer S.A."/>
            <person name="Caldana C."/>
            <person name="Canovas D."/>
            <person name="Cerqueira G.C."/>
            <person name="Chen F."/>
            <person name="Chen W."/>
            <person name="Choi C."/>
            <person name="Clum A."/>
            <person name="Dos Santos R.A."/>
            <person name="Damasio A.R."/>
            <person name="Diallinas G."/>
            <person name="Emri T."/>
            <person name="Fekete E."/>
            <person name="Flipphi M."/>
            <person name="Freyberg S."/>
            <person name="Gallo A."/>
            <person name="Gournas C."/>
            <person name="Habgood R."/>
            <person name="Hainaut M."/>
            <person name="Harispe M.L."/>
            <person name="Henrissat B."/>
            <person name="Hilden K.S."/>
            <person name="Hope R."/>
            <person name="Hossain A."/>
            <person name="Karabika E."/>
            <person name="Karaffa L."/>
            <person name="Karanyi Z."/>
            <person name="Krasevec N."/>
            <person name="Kuo A."/>
            <person name="Kusch H."/>
            <person name="LaButti K."/>
            <person name="Lagendijk E.L."/>
            <person name="Lapidus A."/>
            <person name="Levasseur A."/>
            <person name="Lindquist E."/>
            <person name="Lipzen A."/>
            <person name="Logrieco A.F."/>
            <person name="MacCabe A."/>
            <person name="Maekelae M.R."/>
            <person name="Malavazi I."/>
            <person name="Melin P."/>
            <person name="Meyer V."/>
            <person name="Mielnichuk N."/>
            <person name="Miskei M."/>
            <person name="Molnar A.P."/>
            <person name="Mule G."/>
            <person name="Ngan C.Y."/>
            <person name="Orejas M."/>
            <person name="Orosz E."/>
            <person name="Ouedraogo J.P."/>
            <person name="Overkamp K.M."/>
            <person name="Park H.-S."/>
            <person name="Perrone G."/>
            <person name="Piumi F."/>
            <person name="Punt P.J."/>
            <person name="Ram A.F."/>
            <person name="Ramon A."/>
            <person name="Rauscher S."/>
            <person name="Record E."/>
            <person name="Riano-Pachon D.M."/>
            <person name="Robert V."/>
            <person name="Roehrig J."/>
            <person name="Ruller R."/>
            <person name="Salamov A."/>
            <person name="Salih N.S."/>
            <person name="Samson R.A."/>
            <person name="Sandor E."/>
            <person name="Sanguinetti M."/>
            <person name="Schuetze T."/>
            <person name="Sepcic K."/>
            <person name="Shelest E."/>
            <person name="Sherlock G."/>
            <person name="Sophianopoulou V."/>
            <person name="Squina F.M."/>
            <person name="Sun H."/>
            <person name="Susca A."/>
            <person name="Todd R.B."/>
            <person name="Tsang A."/>
            <person name="Unkles S.E."/>
            <person name="van de Wiele N."/>
            <person name="van Rossen-Uffink D."/>
            <person name="Oliveira J.V."/>
            <person name="Vesth T.C."/>
            <person name="Visser J."/>
            <person name="Yu J.-H."/>
            <person name="Zhou M."/>
            <person name="Andersen M.R."/>
            <person name="Archer D.B."/>
            <person name="Baker S.E."/>
            <person name="Benoit I."/>
            <person name="Brakhage A.A."/>
            <person name="Braus G.H."/>
            <person name="Fischer R."/>
            <person name="Frisvad J.C."/>
            <person name="Goldman G.H."/>
            <person name="Houbraken J."/>
            <person name="Oakley B."/>
            <person name="Pocsi I."/>
            <person name="Scazzocchio C."/>
            <person name="Seiboth B."/>
            <person name="vanKuyk P.A."/>
            <person name="Wortman J."/>
            <person name="Dyer P.S."/>
            <person name="Grigoriev I.V."/>
        </authorList>
    </citation>
    <scope>NUCLEOTIDE SEQUENCE [LARGE SCALE GENOMIC DNA]</scope>
    <source>
        <strain evidence="8">CBS 516.65</strain>
    </source>
</reference>
<feature type="compositionally biased region" description="Polar residues" evidence="3">
    <location>
        <begin position="442"/>
        <end position="456"/>
    </location>
</feature>
<feature type="compositionally biased region" description="Polar residues" evidence="3">
    <location>
        <begin position="96"/>
        <end position="106"/>
    </location>
</feature>
<feature type="region of interest" description="Disordered" evidence="3">
    <location>
        <begin position="1"/>
        <end position="253"/>
    </location>
</feature>
<dbReference type="CDD" id="cd18797">
    <property type="entry name" value="SF2_C_Hrq"/>
    <property type="match status" value="1"/>
</dbReference>
<dbReference type="Proteomes" id="UP000184300">
    <property type="component" value="Unassembled WGS sequence"/>
</dbReference>
<keyword evidence="2" id="KW-0067">ATP-binding</keyword>
<feature type="region of interest" description="Disordered" evidence="3">
    <location>
        <begin position="442"/>
        <end position="522"/>
    </location>
</feature>
<name>A0A1L9VEQ7_ASPGL</name>
<evidence type="ECO:0000256" key="1">
    <source>
        <dbReference type="ARBA" id="ARBA00022741"/>
    </source>
</evidence>
<evidence type="ECO:0000313" key="8">
    <source>
        <dbReference type="Proteomes" id="UP000184300"/>
    </source>
</evidence>
<dbReference type="EMBL" id="KV878902">
    <property type="protein sequence ID" value="OJJ82417.1"/>
    <property type="molecule type" value="Genomic_DNA"/>
</dbReference>
<dbReference type="RefSeq" id="XP_022399115.1">
    <property type="nucleotide sequence ID" value="XM_022549200.1"/>
</dbReference>
<dbReference type="OrthoDB" id="18781at2759"/>
<feature type="compositionally biased region" description="Basic and acidic residues" evidence="3">
    <location>
        <begin position="131"/>
        <end position="163"/>
    </location>
</feature>
<dbReference type="Gene3D" id="2.30.29.30">
    <property type="entry name" value="Pleckstrin-homology domain (PH domain)/Phosphotyrosine-binding domain (PTB)"/>
    <property type="match status" value="1"/>
</dbReference>
<feature type="compositionally biased region" description="Polar residues" evidence="3">
    <location>
        <begin position="479"/>
        <end position="501"/>
    </location>
</feature>
<dbReference type="InterPro" id="IPR027417">
    <property type="entry name" value="P-loop_NTPase"/>
</dbReference>
<sequence>MEPVEQKATTDETQTSDNDGGERPVRRKLKETSITSAPQSLNPANVEESQHGGNSRASSRGRKRSFNEDEEENIEEDAGHRRKRSRSSNVEEETGKVQNNLSSKIMSPQKKRSRDQLDKEEPKTEGAAGEKVAEDSAEKEAKPAAEGEPEKKRHRDDSQERESAPLPSAFTNTSSVSPFGSIGASKPVTKEDASNKPQTTSRSAFASSSLAAFAGSEQSPFGSIGGSTASVFKKPATTEPEKPKTGFAAAAPSGFGGISSGFASFSGGFGAAAKTGGGLTSFAAPGGSSLLNSTSAKPFGTADDNKKEEDEEEDEAEKGPGEFEQDKTDERFFEREIETGEEEEKTYFSCKAKLFQFSDMEWRERGIGTFKVNVKVTDGKEDKKAVRLIMRADGVGRVMLNTPIFKGMNVGDATGKEPKATKQILLASLESGRSAPILLRNSASPSIAEQTATDSNTEPHHEPSEVPNNQGKIKRARSLKSSTPTQTNSNGTDSNGAKTSCASRQPRKPRAPAKRTPSAPWPDEFKDFARTYRALNLVYTFCCTRKHFATTFDNIKNAVQVQLGDNRELTVEDIARMKALVPRAVRLEYVDEARLEVMAVGENDMLDYKLEGFDDGRVKKVLFFEFLDGDLKRETQPARRKTKEEDLRMPVYSQKQMLKLIEKRNAKFSDAVDAFLVQCEDGGLEPVEQLERKKDMMIPSPPDSGVNTPAAILASSKPQLPREIPKERKSIAEIIEEVRELDWYSAQIVPDGHRAFDAQPSVYGDLSFQLTQNMVDALYNTKGITQFYSHQAEAINHLHEGHNVIVSTSTSSGKSLIYQIPMLHELEKDHNSRGMYIFPTKALAQDQRRSLKDLLQYMDGLQDTIVETFDGDTPMEDRNLIREEARIIFTNPDMLHITILSRENAWRTFLQNLKFVVVDELHVYNGLFGSHVAFIIRRLRRLCAAVGNQDVKFISCSATVANPEEHMKAVFGIDDVKLIDFDGSPSGHKEFICWNTPFKDPGDPTSGRGDCVAETARLFCQLIARGIRVIAFCRIRRMCEILLQAVRNEFHNLERPEIGKLVMGYRGGYSPQDRRRIEKEMFEGQLMGIVATNALELGVDIGSLDAVITLGFPYSISNLRQQSGRAGRRNKDSLSVLVGDKFPTDQYYMKNPGELFTKPNCKLQIDLANELILEGHVQCAAFEMPIQPDQDSIYFGEKLPALAATRLVKDEFGFYHCHERFRPQPSRCVSIRDTEDQHFAVIDTTHARNVVLEEVEASRAFFTIYEGGIFLHQGQTYLVQELNTNRRFARVVRVHVDWTTIQRDYTDIDPIETEAMRLISDKDSSSSSSSSSPPSRVYYGSVQIHAVVYGFFKNDKRGRILDAIAVDNPPIDIFTKGIWLDVPKRALEILDSRRLNIAAAIHAAEHAVLSLLPTFVISSPGDVRTECKVAKKELGKNLKLANETPTGSANINAYQPRIQKTRDLQPPSRKRPARLTFYDAKGGSCGSGIAGKALEFIDVLLRRAISRIESCHCITPQGCIECVCDERCKEMNVVMSKVGASVVLRCLLGLEVDVDTLPWGEGYFEDERANGGSSGAGGELAGGLETVVEAQEVPWKRGYSHSL</sequence>
<dbReference type="SUPFAM" id="SSF50729">
    <property type="entry name" value="PH domain-like"/>
    <property type="match status" value="1"/>
</dbReference>
<feature type="compositionally biased region" description="Polar residues" evidence="3">
    <location>
        <begin position="216"/>
        <end position="230"/>
    </location>
</feature>
<feature type="compositionally biased region" description="Polar residues" evidence="3">
    <location>
        <begin position="32"/>
        <end position="43"/>
    </location>
</feature>
<dbReference type="GO" id="GO:0003676">
    <property type="term" value="F:nucleic acid binding"/>
    <property type="evidence" value="ECO:0007669"/>
    <property type="project" value="InterPro"/>
</dbReference>
<gene>
    <name evidence="7" type="ORF">ASPGLDRAFT_67880</name>
</gene>
<feature type="compositionally biased region" description="Basic and acidic residues" evidence="3">
    <location>
        <begin position="114"/>
        <end position="124"/>
    </location>
</feature>
<dbReference type="Pfam" id="PF00638">
    <property type="entry name" value="Ran_BP1"/>
    <property type="match status" value="1"/>
</dbReference>
<dbReference type="PROSITE" id="PS51192">
    <property type="entry name" value="HELICASE_ATP_BIND_1"/>
    <property type="match status" value="1"/>
</dbReference>
<dbReference type="SMART" id="SM00487">
    <property type="entry name" value="DEXDc"/>
    <property type="match status" value="1"/>
</dbReference>
<dbReference type="SUPFAM" id="SSF52540">
    <property type="entry name" value="P-loop containing nucleoside triphosphate hydrolases"/>
    <property type="match status" value="1"/>
</dbReference>
<evidence type="ECO:0000256" key="3">
    <source>
        <dbReference type="SAM" id="MobiDB-lite"/>
    </source>
</evidence>
<feature type="compositionally biased region" description="Basic and acidic residues" evidence="3">
    <location>
        <begin position="1"/>
        <end position="10"/>
    </location>
</feature>
<dbReference type="CDD" id="cd17923">
    <property type="entry name" value="DEXHc_Hrq1-like"/>
    <property type="match status" value="1"/>
</dbReference>
<dbReference type="SMART" id="SM00490">
    <property type="entry name" value="HELICc"/>
    <property type="match status" value="1"/>
</dbReference>
<dbReference type="GO" id="GO:0036297">
    <property type="term" value="P:interstrand cross-link repair"/>
    <property type="evidence" value="ECO:0007669"/>
    <property type="project" value="TreeGrafter"/>
</dbReference>
<feature type="domain" description="Helicase C-terminal" evidence="6">
    <location>
        <begin position="1018"/>
        <end position="1171"/>
    </location>
</feature>
<evidence type="ECO:0000259" key="6">
    <source>
        <dbReference type="PROSITE" id="PS51194"/>
    </source>
</evidence>
<dbReference type="GO" id="GO:0006289">
    <property type="term" value="P:nucleotide-excision repair"/>
    <property type="evidence" value="ECO:0007669"/>
    <property type="project" value="TreeGrafter"/>
</dbReference>
<dbReference type="InterPro" id="IPR011993">
    <property type="entry name" value="PH-like_dom_sf"/>
</dbReference>
<organism evidence="7 8">
    <name type="scientific">Aspergillus glaucus CBS 516.65</name>
    <dbReference type="NCBI Taxonomy" id="1160497"/>
    <lineage>
        <taxon>Eukaryota</taxon>
        <taxon>Fungi</taxon>
        <taxon>Dikarya</taxon>
        <taxon>Ascomycota</taxon>
        <taxon>Pezizomycotina</taxon>
        <taxon>Eurotiomycetes</taxon>
        <taxon>Eurotiomycetidae</taxon>
        <taxon>Eurotiales</taxon>
        <taxon>Aspergillaceae</taxon>
        <taxon>Aspergillus</taxon>
        <taxon>Aspergillus subgen. Aspergillus</taxon>
    </lineage>
</organism>
<dbReference type="InterPro" id="IPR000156">
    <property type="entry name" value="Ran_bind_dom"/>
</dbReference>
<dbReference type="PROSITE" id="PS50196">
    <property type="entry name" value="RANBD1"/>
    <property type="match status" value="1"/>
</dbReference>
<evidence type="ECO:0000259" key="5">
    <source>
        <dbReference type="PROSITE" id="PS51192"/>
    </source>
</evidence>
<dbReference type="InterPro" id="IPR018973">
    <property type="entry name" value="MZB"/>
</dbReference>
<feature type="region of interest" description="Disordered" evidence="3">
    <location>
        <begin position="292"/>
        <end position="330"/>
    </location>
</feature>
<keyword evidence="1" id="KW-0547">Nucleotide-binding</keyword>
<feature type="compositionally biased region" description="Polar residues" evidence="3">
    <location>
        <begin position="169"/>
        <end position="178"/>
    </location>
</feature>
<feature type="domain" description="RanBD1" evidence="4">
    <location>
        <begin position="322"/>
        <end position="410"/>
    </location>
</feature>
<evidence type="ECO:0008006" key="9">
    <source>
        <dbReference type="Google" id="ProtNLM"/>
    </source>
</evidence>
<dbReference type="InterPro" id="IPR055227">
    <property type="entry name" value="HRQ1_WHD"/>
</dbReference>
<dbReference type="Pfam" id="PF09369">
    <property type="entry name" value="MZB"/>
    <property type="match status" value="1"/>
</dbReference>
<feature type="domain" description="Helicase ATP-binding" evidence="5">
    <location>
        <begin position="795"/>
        <end position="978"/>
    </location>
</feature>
<accession>A0A1L9VEQ7</accession>
<dbReference type="GeneID" id="34465460"/>
<dbReference type="InterPro" id="IPR001650">
    <property type="entry name" value="Helicase_C-like"/>
</dbReference>
<dbReference type="Pfam" id="PF00271">
    <property type="entry name" value="Helicase_C"/>
    <property type="match status" value="1"/>
</dbReference>
<evidence type="ECO:0000313" key="7">
    <source>
        <dbReference type="EMBL" id="OJJ82417.1"/>
    </source>
</evidence>
<dbReference type="Gene3D" id="3.40.50.300">
    <property type="entry name" value="P-loop containing nucleotide triphosphate hydrolases"/>
    <property type="match status" value="2"/>
</dbReference>